<organism evidence="2 3">
    <name type="scientific">Tilletia walkeri</name>
    <dbReference type="NCBI Taxonomy" id="117179"/>
    <lineage>
        <taxon>Eukaryota</taxon>
        <taxon>Fungi</taxon>
        <taxon>Dikarya</taxon>
        <taxon>Basidiomycota</taxon>
        <taxon>Ustilaginomycotina</taxon>
        <taxon>Exobasidiomycetes</taxon>
        <taxon>Tilletiales</taxon>
        <taxon>Tilletiaceae</taxon>
        <taxon>Tilletia</taxon>
    </lineage>
</organism>
<dbReference type="EMBL" id="LWDG02000519">
    <property type="protein sequence ID" value="KAE8264596.1"/>
    <property type="molecule type" value="Genomic_DNA"/>
</dbReference>
<evidence type="ECO:0000313" key="2">
    <source>
        <dbReference type="EMBL" id="KAE8264596.1"/>
    </source>
</evidence>
<reference evidence="2" key="1">
    <citation type="submission" date="2016-04" db="EMBL/GenBank/DDBJ databases">
        <authorList>
            <person name="Nguyen H.D."/>
            <person name="Samba Siva P."/>
            <person name="Cullis J."/>
            <person name="Levesque C.A."/>
            <person name="Hambleton S."/>
        </authorList>
    </citation>
    <scope>NUCLEOTIDE SEQUENCE</scope>
    <source>
        <strain evidence="2">DAOMC 236422</strain>
    </source>
</reference>
<gene>
    <name evidence="2" type="ORF">A4X09_0g6919</name>
</gene>
<feature type="compositionally biased region" description="Basic and acidic residues" evidence="1">
    <location>
        <begin position="101"/>
        <end position="116"/>
    </location>
</feature>
<feature type="compositionally biased region" description="Acidic residues" evidence="1">
    <location>
        <begin position="152"/>
        <end position="161"/>
    </location>
</feature>
<comment type="caution">
    <text evidence="2">The sequence shown here is derived from an EMBL/GenBank/DDBJ whole genome shotgun (WGS) entry which is preliminary data.</text>
</comment>
<evidence type="ECO:0000256" key="1">
    <source>
        <dbReference type="SAM" id="MobiDB-lite"/>
    </source>
</evidence>
<proteinExistence type="predicted"/>
<keyword evidence="3" id="KW-1185">Reference proteome</keyword>
<feature type="compositionally biased region" description="Acidic residues" evidence="1">
    <location>
        <begin position="85"/>
        <end position="100"/>
    </location>
</feature>
<accession>A0A8X7N2W3</accession>
<feature type="region of interest" description="Disordered" evidence="1">
    <location>
        <begin position="85"/>
        <end position="161"/>
    </location>
</feature>
<name>A0A8X7N2W3_9BASI</name>
<evidence type="ECO:0000313" key="3">
    <source>
        <dbReference type="Proteomes" id="UP000078113"/>
    </source>
</evidence>
<protein>
    <submittedName>
        <fullName evidence="2">Uncharacterized protein</fullName>
    </submittedName>
</protein>
<feature type="compositionally biased region" description="Basic and acidic residues" evidence="1">
    <location>
        <begin position="125"/>
        <end position="136"/>
    </location>
</feature>
<dbReference type="Proteomes" id="UP000078113">
    <property type="component" value="Unassembled WGS sequence"/>
</dbReference>
<dbReference type="AlphaFoldDB" id="A0A8X7N2W3"/>
<sequence>MSARVTEWSRTARRASIHALRIRSKTAFILAHPSPDARVLTSGSTRVRIAWSFSTSLAGTENWILSPIETVPASIATLVEDEKEWDDLETPATCTDDEEDVGPKDATEEKRVDSGKELIAVAEVSDGRGEKMREAVVDSTDVSTEVGKGDEVVEDEEDDKG</sequence>
<reference evidence="2" key="2">
    <citation type="journal article" date="2019" name="IMA Fungus">
        <title>Genome sequencing and comparison of five Tilletia species to identify candidate genes for the detection of regulated species infecting wheat.</title>
        <authorList>
            <person name="Nguyen H.D.T."/>
            <person name="Sultana T."/>
            <person name="Kesanakurti P."/>
            <person name="Hambleton S."/>
        </authorList>
    </citation>
    <scope>NUCLEOTIDE SEQUENCE</scope>
    <source>
        <strain evidence="2">DAOMC 236422</strain>
    </source>
</reference>